<dbReference type="InterPro" id="IPR029016">
    <property type="entry name" value="GAF-like_dom_sf"/>
</dbReference>
<keyword evidence="3" id="KW-0805">Transcription regulation</keyword>
<dbReference type="PRINTS" id="PR01590">
    <property type="entry name" value="HTHFIS"/>
</dbReference>
<dbReference type="PANTHER" id="PTHR32071">
    <property type="entry name" value="TRANSCRIPTIONAL REGULATORY PROTEIN"/>
    <property type="match status" value="1"/>
</dbReference>
<evidence type="ECO:0000256" key="3">
    <source>
        <dbReference type="ARBA" id="ARBA00023015"/>
    </source>
</evidence>
<dbReference type="InterPro" id="IPR027417">
    <property type="entry name" value="P-loop_NTPase"/>
</dbReference>
<evidence type="ECO:0000313" key="6">
    <source>
        <dbReference type="EMBL" id="GAA3853915.1"/>
    </source>
</evidence>
<dbReference type="Pfam" id="PF25601">
    <property type="entry name" value="AAA_lid_14"/>
    <property type="match status" value="1"/>
</dbReference>
<sequence length="560" mass="60896">MGVDGFEATAVAGELPSAAEAEIRDSWRRSWRSGVRPDLPLERLDAVDVDQRSRLLRAALPVLDQVAAELGETAYFTVLADSAARIVHRGRISSRTADILDDTGVVLGRRFTEDTTGTNAIATPFELRRGVAVRGGEHFARSLRGYSCYGYPIVHPATRRLEGVLDLAGPAGGENPLFGPFLRQAVRQIESALLADSRDSERRLLDAFNRAVARRGERAVLALGGDGVVLANQQALDHFDALDHERLRELAHGPRWDGKSREVVFETAHGMRLRLTLEPVGGHGNVLIRFTPAYRSHPVVPRRQATAGDVLDRELARYRAARLATFIAGEAGTGRTRTAHSLASGTGAEVVTVGGHEPVEGSTWLHRVRSAAASGALVVVEGVELLDDTVVQALGECVAQGIWTAITGPPVDRLGPRHRHLAFRCPGRLELPPLRERRADIPALARAMLAEATNGSARFTPAALACLAELDWPGNLRELDHVVRRVAAKRSTGDIVAGDLPREYRGAPAKARLTPWERSEHDAILAALERNQGNKTRAAEDLGISRGTLYNRIRVLRIRV</sequence>
<dbReference type="Gene3D" id="3.30.450.40">
    <property type="match status" value="1"/>
</dbReference>
<dbReference type="InterPro" id="IPR058031">
    <property type="entry name" value="AAA_lid_NorR"/>
</dbReference>
<dbReference type="SUPFAM" id="SSF46689">
    <property type="entry name" value="Homeodomain-like"/>
    <property type="match status" value="1"/>
</dbReference>
<dbReference type="SUPFAM" id="SSF52540">
    <property type="entry name" value="P-loop containing nucleoside triphosphate hydrolases"/>
    <property type="match status" value="1"/>
</dbReference>
<feature type="domain" description="Sigma-54 factor interaction" evidence="5">
    <location>
        <begin position="429"/>
        <end position="488"/>
    </location>
</feature>
<evidence type="ECO:0000256" key="4">
    <source>
        <dbReference type="ARBA" id="ARBA00023163"/>
    </source>
</evidence>
<protein>
    <submittedName>
        <fullName evidence="6">Transcriptional regulator MimR</fullName>
    </submittedName>
</protein>
<organism evidence="6 7">
    <name type="scientific">Amycolatopsis tucumanensis</name>
    <dbReference type="NCBI Taxonomy" id="401106"/>
    <lineage>
        <taxon>Bacteria</taxon>
        <taxon>Bacillati</taxon>
        <taxon>Actinomycetota</taxon>
        <taxon>Actinomycetes</taxon>
        <taxon>Pseudonocardiales</taxon>
        <taxon>Pseudonocardiaceae</taxon>
        <taxon>Amycolatopsis</taxon>
    </lineage>
</organism>
<dbReference type="InterPro" id="IPR002197">
    <property type="entry name" value="HTH_Fis"/>
</dbReference>
<evidence type="ECO:0000256" key="2">
    <source>
        <dbReference type="ARBA" id="ARBA00022840"/>
    </source>
</evidence>
<dbReference type="InterPro" id="IPR009057">
    <property type="entry name" value="Homeodomain-like_sf"/>
</dbReference>
<dbReference type="InterPro" id="IPR025944">
    <property type="entry name" value="Sigma_54_int_dom_CS"/>
</dbReference>
<keyword evidence="4" id="KW-0804">Transcription</keyword>
<reference evidence="7" key="1">
    <citation type="journal article" date="2019" name="Int. J. Syst. Evol. Microbiol.">
        <title>The Global Catalogue of Microorganisms (GCM) 10K type strain sequencing project: providing services to taxonomists for standard genome sequencing and annotation.</title>
        <authorList>
            <consortium name="The Broad Institute Genomics Platform"/>
            <consortium name="The Broad Institute Genome Sequencing Center for Infectious Disease"/>
            <person name="Wu L."/>
            <person name="Ma J."/>
        </authorList>
    </citation>
    <scope>NUCLEOTIDE SEQUENCE [LARGE SCALE GENOMIC DNA]</scope>
    <source>
        <strain evidence="7">JCM 17017</strain>
    </source>
</reference>
<dbReference type="Gene3D" id="1.10.10.60">
    <property type="entry name" value="Homeodomain-like"/>
    <property type="match status" value="1"/>
</dbReference>
<evidence type="ECO:0000313" key="7">
    <source>
        <dbReference type="Proteomes" id="UP001501624"/>
    </source>
</evidence>
<dbReference type="Gene3D" id="3.40.50.300">
    <property type="entry name" value="P-loop containing nucleotide triphosphate hydrolases"/>
    <property type="match status" value="1"/>
</dbReference>
<dbReference type="PROSITE" id="PS00688">
    <property type="entry name" value="SIGMA54_INTERACT_3"/>
    <property type="match status" value="1"/>
</dbReference>
<evidence type="ECO:0000256" key="1">
    <source>
        <dbReference type="ARBA" id="ARBA00022741"/>
    </source>
</evidence>
<dbReference type="Pfam" id="PF02954">
    <property type="entry name" value="HTH_8"/>
    <property type="match status" value="1"/>
</dbReference>
<dbReference type="InterPro" id="IPR002078">
    <property type="entry name" value="Sigma_54_int"/>
</dbReference>
<dbReference type="Gene3D" id="1.10.8.60">
    <property type="match status" value="1"/>
</dbReference>
<name>A0ABP7JT39_9PSEU</name>
<dbReference type="Proteomes" id="UP001501624">
    <property type="component" value="Unassembled WGS sequence"/>
</dbReference>
<keyword evidence="1" id="KW-0547">Nucleotide-binding</keyword>
<keyword evidence="7" id="KW-1185">Reference proteome</keyword>
<accession>A0ABP7JT39</accession>
<comment type="caution">
    <text evidence="6">The sequence shown here is derived from an EMBL/GenBank/DDBJ whole genome shotgun (WGS) entry which is preliminary data.</text>
</comment>
<dbReference type="SUPFAM" id="SSF55781">
    <property type="entry name" value="GAF domain-like"/>
    <property type="match status" value="1"/>
</dbReference>
<dbReference type="EMBL" id="BAABCM010000022">
    <property type="protein sequence ID" value="GAA3853915.1"/>
    <property type="molecule type" value="Genomic_DNA"/>
</dbReference>
<keyword evidence="2" id="KW-0067">ATP-binding</keyword>
<gene>
    <name evidence="6" type="primary">mimR_3</name>
    <name evidence="6" type="ORF">GCM10022380_84720</name>
</gene>
<dbReference type="RefSeq" id="WP_237339048.1">
    <property type="nucleotide sequence ID" value="NZ_BAABCM010000022.1"/>
</dbReference>
<proteinExistence type="predicted"/>
<dbReference type="PROSITE" id="PS50045">
    <property type="entry name" value="SIGMA54_INTERACT_4"/>
    <property type="match status" value="1"/>
</dbReference>
<evidence type="ECO:0000259" key="5">
    <source>
        <dbReference type="PROSITE" id="PS50045"/>
    </source>
</evidence>